<dbReference type="InterPro" id="IPR000727">
    <property type="entry name" value="T_SNARE_dom"/>
</dbReference>
<keyword evidence="4" id="KW-0175">Coiled coil</keyword>
<comment type="similarity">
    <text evidence="2">Belongs to the methyl-accepting chemotaxis (MCP) protein family.</text>
</comment>
<accession>A0ABR5ZLW9</accession>
<evidence type="ECO:0000256" key="2">
    <source>
        <dbReference type="ARBA" id="ARBA00029447"/>
    </source>
</evidence>
<dbReference type="PANTHER" id="PTHR43531">
    <property type="entry name" value="PROTEIN ICFG"/>
    <property type="match status" value="1"/>
</dbReference>
<gene>
    <name evidence="7" type="ORF">CPA57_03425</name>
</gene>
<dbReference type="CDD" id="cd01068">
    <property type="entry name" value="globin_sensor"/>
    <property type="match status" value="1"/>
</dbReference>
<feature type="domain" description="T-SNARE coiled-coil homology" evidence="6">
    <location>
        <begin position="252"/>
        <end position="314"/>
    </location>
</feature>
<dbReference type="SUPFAM" id="SSF46458">
    <property type="entry name" value="Globin-like"/>
    <property type="match status" value="1"/>
</dbReference>
<name>A0ABR5ZLW9_9PROT</name>
<reference evidence="7 8" key="1">
    <citation type="submission" date="2017-09" db="EMBL/GenBank/DDBJ databases">
        <authorList>
            <person name="Jakob F."/>
        </authorList>
    </citation>
    <scope>NUCLEOTIDE SEQUENCE [LARGE SCALE GENOMIC DNA]</scope>
    <source>
        <strain evidence="7 8">TMW 2.1880</strain>
    </source>
</reference>
<dbReference type="InterPro" id="IPR051310">
    <property type="entry name" value="MCP_chemotaxis"/>
</dbReference>
<evidence type="ECO:0000313" key="7">
    <source>
        <dbReference type="EMBL" id="MBA5725327.1"/>
    </source>
</evidence>
<dbReference type="InterPro" id="IPR004089">
    <property type="entry name" value="MCPsignal_dom"/>
</dbReference>
<feature type="domain" description="Methyl-accepting transducer" evidence="5">
    <location>
        <begin position="261"/>
        <end position="490"/>
    </location>
</feature>
<feature type="coiled-coil region" evidence="4">
    <location>
        <begin position="258"/>
        <end position="300"/>
    </location>
</feature>
<protein>
    <submittedName>
        <fullName evidence="7">Globin-coupled sensor protein</fullName>
    </submittedName>
</protein>
<dbReference type="Gene3D" id="1.10.287.950">
    <property type="entry name" value="Methyl-accepting chemotaxis protein"/>
    <property type="match status" value="1"/>
</dbReference>
<evidence type="ECO:0000256" key="1">
    <source>
        <dbReference type="ARBA" id="ARBA00022500"/>
    </source>
</evidence>
<dbReference type="EMBL" id="NWUS01000001">
    <property type="protein sequence ID" value="MBA5725327.1"/>
    <property type="molecule type" value="Genomic_DNA"/>
</dbReference>
<evidence type="ECO:0000256" key="3">
    <source>
        <dbReference type="PROSITE-ProRule" id="PRU00284"/>
    </source>
</evidence>
<comment type="caution">
    <text evidence="7">The sequence shown here is derived from an EMBL/GenBank/DDBJ whole genome shotgun (WGS) entry which is preliminary data.</text>
</comment>
<dbReference type="Gene3D" id="1.10.490.10">
    <property type="entry name" value="Globins"/>
    <property type="match status" value="1"/>
</dbReference>
<dbReference type="SMART" id="SM00283">
    <property type="entry name" value="MA"/>
    <property type="match status" value="1"/>
</dbReference>
<dbReference type="Pfam" id="PF00015">
    <property type="entry name" value="MCPsignal"/>
    <property type="match status" value="1"/>
</dbReference>
<dbReference type="InterPro" id="IPR044398">
    <property type="entry name" value="Globin-sensor_dom"/>
</dbReference>
<dbReference type="SUPFAM" id="SSF58104">
    <property type="entry name" value="Methyl-accepting chemotaxis protein (MCP) signaling domain"/>
    <property type="match status" value="1"/>
</dbReference>
<dbReference type="Proteomes" id="UP001516390">
    <property type="component" value="Unassembled WGS sequence"/>
</dbReference>
<sequence length="509" mass="56228">MPNGDSMSNFSAIMTNPKERFEDTDDLKSRLHFLKLGERDCLAIRRIEKYVNRCLPKALDAFYDTVRQEPHTRTFFSSEAQIQKAKQAQLTYWKNISAANFGLQYANTVRQIGRTHAKIGLEPRWYIGGYALLLTSIITDVTTQLAPPAPLLPSKMPFSKLTESLASLCKAVFLDMELTISIYIDEAKQLNKEEMNKLDEAIEQERRFVTERFGYIIDALANKNLSHTVEGDFPNTYLPMRDNLNRAISSLCQTLHTISEATESIDNTADEINSAAQDLAQRTERQAASVEKTAAAVEQITATVSSTEARVSEATQFVEECQTITEQFGTMIRRASTAMEEIERSAEAVNKITNVISNIATQTNLLALNTGVEAAHAGEAGSGFRVLAQEIRKLANRVGDASEEVKDLITTSQTHVSSGSTIMKDASGAIDTIISSVANIGTHLKEISKATSEQASALRDVNGAVVTIDQGTRENAAMVEETSAATSNMAQRTRQLRQLLSEFILQDRR</sequence>
<evidence type="ECO:0000313" key="8">
    <source>
        <dbReference type="Proteomes" id="UP001516390"/>
    </source>
</evidence>
<dbReference type="CDD" id="cd11386">
    <property type="entry name" value="MCP_signal"/>
    <property type="match status" value="1"/>
</dbReference>
<dbReference type="PROSITE" id="PS50192">
    <property type="entry name" value="T_SNARE"/>
    <property type="match status" value="1"/>
</dbReference>
<evidence type="ECO:0000256" key="4">
    <source>
        <dbReference type="SAM" id="Coils"/>
    </source>
</evidence>
<evidence type="ECO:0000259" key="5">
    <source>
        <dbReference type="PROSITE" id="PS50111"/>
    </source>
</evidence>
<keyword evidence="8" id="KW-1185">Reference proteome</keyword>
<evidence type="ECO:0000259" key="6">
    <source>
        <dbReference type="PROSITE" id="PS50192"/>
    </source>
</evidence>
<proteinExistence type="inferred from homology"/>
<dbReference type="Pfam" id="PF11563">
    <property type="entry name" value="Protoglobin"/>
    <property type="match status" value="1"/>
</dbReference>
<keyword evidence="3" id="KW-0807">Transducer</keyword>
<dbReference type="InterPro" id="IPR009050">
    <property type="entry name" value="Globin-like_sf"/>
</dbReference>
<dbReference type="InterPro" id="IPR012292">
    <property type="entry name" value="Globin/Proto"/>
</dbReference>
<dbReference type="InterPro" id="IPR039379">
    <property type="entry name" value="Protoglobin_sensor_dom"/>
</dbReference>
<dbReference type="PROSITE" id="PS50111">
    <property type="entry name" value="CHEMOTAXIS_TRANSDUC_2"/>
    <property type="match status" value="1"/>
</dbReference>
<dbReference type="PANTHER" id="PTHR43531:SF11">
    <property type="entry name" value="METHYL-ACCEPTING CHEMOTAXIS PROTEIN 3"/>
    <property type="match status" value="1"/>
</dbReference>
<organism evidence="7 8">
    <name type="scientific">Bombella favorum</name>
    <dbReference type="NCBI Taxonomy" id="2039164"/>
    <lineage>
        <taxon>Bacteria</taxon>
        <taxon>Pseudomonadati</taxon>
        <taxon>Pseudomonadota</taxon>
        <taxon>Alphaproteobacteria</taxon>
        <taxon>Acetobacterales</taxon>
        <taxon>Acetobacteraceae</taxon>
        <taxon>Bombella</taxon>
    </lineage>
</organism>
<keyword evidence="1" id="KW-0145">Chemotaxis</keyword>